<dbReference type="SUPFAM" id="SSF56601">
    <property type="entry name" value="beta-lactamase/transpeptidase-like"/>
    <property type="match status" value="1"/>
</dbReference>
<dbReference type="NCBIfam" id="NF000451">
    <property type="entry name" value="blaBES"/>
    <property type="match status" value="1"/>
</dbReference>
<dbReference type="PROSITE" id="PS00146">
    <property type="entry name" value="BETA_LACTAMASE_A"/>
    <property type="match status" value="1"/>
</dbReference>
<dbReference type="Pfam" id="PF13354">
    <property type="entry name" value="Beta-lactamase2"/>
    <property type="match status" value="1"/>
</dbReference>
<evidence type="ECO:0000256" key="5">
    <source>
        <dbReference type="ARBA" id="ARBA00023251"/>
    </source>
</evidence>
<dbReference type="PANTHER" id="PTHR35333">
    <property type="entry name" value="BETA-LACTAMASE"/>
    <property type="match status" value="1"/>
</dbReference>
<protein>
    <recommendedName>
        <fullName evidence="3 6">Beta-lactamase</fullName>
        <ecNumber evidence="3 6">3.5.2.6</ecNumber>
    </recommendedName>
</protein>
<dbReference type="EMBL" id="JF785550">
    <property type="protein sequence ID" value="AEZ35972.1"/>
    <property type="molecule type" value="Genomic_DNA"/>
</dbReference>
<dbReference type="InterPro" id="IPR012338">
    <property type="entry name" value="Beta-lactam/transpept-like"/>
</dbReference>
<comment type="catalytic activity">
    <reaction evidence="1 6">
        <text>a beta-lactam + H2O = a substituted beta-amino acid</text>
        <dbReference type="Rhea" id="RHEA:20401"/>
        <dbReference type="ChEBI" id="CHEBI:15377"/>
        <dbReference type="ChEBI" id="CHEBI:35627"/>
        <dbReference type="ChEBI" id="CHEBI:140347"/>
        <dbReference type="EC" id="3.5.2.6"/>
    </reaction>
</comment>
<feature type="domain" description="Beta-lactamase class A catalytic" evidence="7">
    <location>
        <begin position="45"/>
        <end position="260"/>
    </location>
</feature>
<dbReference type="PRINTS" id="PR00118">
    <property type="entry name" value="BLACTAMASEA"/>
</dbReference>
<dbReference type="RefSeq" id="WP_015060700.1">
    <property type="nucleotide sequence ID" value="NC_019267.1"/>
</dbReference>
<comment type="similarity">
    <text evidence="2 6">Belongs to the class-A beta-lactamase family.</text>
</comment>
<gene>
    <name evidence="8" type="primary">blaBES-1</name>
</gene>
<name>Q9L6I3_SERMA</name>
<reference evidence="8" key="1">
    <citation type="journal article" date="2000" name="Antimicrob. Agents Chemother.">
        <title>A novel class A extended-spectrum beta-lactamase (BES-1) in Serratia marcescens isolated in Brazil.</title>
        <authorList>
            <person name="Bonnet R."/>
            <person name="Sampaio J.L.M."/>
            <person name="Chanal C."/>
            <person name="Sirot D."/>
            <person name="De Champs C."/>
            <person name="Viallard J.L."/>
            <person name="Labia R."/>
            <person name="Sirot J."/>
        </authorList>
    </citation>
    <scope>NUCLEOTIDE SEQUENCE</scope>
    <source>
        <plasmid evidence="8">pRio-5</plasmid>
    </source>
</reference>
<dbReference type="CARD" id="ARO:3004751">
    <property type="molecule name" value="BES-1"/>
    <property type="mechanism identifier" value="ARO:0001004"/>
    <property type="mechanism name" value="antibiotic inactivation"/>
</dbReference>
<evidence type="ECO:0000313" key="8">
    <source>
        <dbReference type="EMBL" id="AAF61147.1"/>
    </source>
</evidence>
<evidence type="ECO:0000256" key="4">
    <source>
        <dbReference type="ARBA" id="ARBA00022801"/>
    </source>
</evidence>
<dbReference type="GO" id="GO:0008800">
    <property type="term" value="F:beta-lactamase activity"/>
    <property type="evidence" value="ECO:0007669"/>
    <property type="project" value="UniProtKB-UniRule"/>
</dbReference>
<geneLocation type="plasmid" evidence="9">
    <name>pRIO-5</name>
</geneLocation>
<keyword evidence="8" id="KW-0614">Plasmid</keyword>
<evidence type="ECO:0000256" key="2">
    <source>
        <dbReference type="ARBA" id="ARBA00009009"/>
    </source>
</evidence>
<dbReference type="GO" id="GO:0030655">
    <property type="term" value="P:beta-lactam antibiotic catabolic process"/>
    <property type="evidence" value="ECO:0007669"/>
    <property type="project" value="InterPro"/>
</dbReference>
<proteinExistence type="inferred from homology"/>
<dbReference type="AlphaFoldDB" id="Q9L6I3"/>
<evidence type="ECO:0000313" key="9">
    <source>
        <dbReference type="EMBL" id="AEZ35972.1"/>
    </source>
</evidence>
<organism evidence="8">
    <name type="scientific">Serratia marcescens</name>
    <dbReference type="NCBI Taxonomy" id="615"/>
    <lineage>
        <taxon>Bacteria</taxon>
        <taxon>Pseudomonadati</taxon>
        <taxon>Pseudomonadota</taxon>
        <taxon>Gammaproteobacteria</taxon>
        <taxon>Enterobacterales</taxon>
        <taxon>Yersiniaceae</taxon>
        <taxon>Serratia</taxon>
    </lineage>
</organism>
<evidence type="ECO:0000256" key="3">
    <source>
        <dbReference type="ARBA" id="ARBA00012865"/>
    </source>
</evidence>
<accession>Q9L6I3</accession>
<keyword evidence="5 6" id="KW-0046">Antibiotic resistance</keyword>
<dbReference type="InterPro" id="IPR000871">
    <property type="entry name" value="Beta-lactam_class-A"/>
</dbReference>
<evidence type="ECO:0000256" key="1">
    <source>
        <dbReference type="ARBA" id="ARBA00001526"/>
    </source>
</evidence>
<reference evidence="9" key="2">
    <citation type="journal article" date="2012" name="Antimicrob. Agents Chemother.">
        <title>Complete Sequence of Broad-Host-Range Plasmid pRIO-5 Harboring the Extended-Spectrum-beta-Lactamase Gene blaBES-1.</title>
        <authorList>
            <person name="Bonnin R.A."/>
            <person name="Poirel L."/>
            <person name="Sampaio J.L."/>
            <person name="Nordmann P."/>
        </authorList>
    </citation>
    <scope>NUCLEOTIDE SEQUENCE</scope>
    <source>
        <strain evidence="9">RIO-5</strain>
        <plasmid evidence="9">pRIO-5</plasmid>
    </source>
</reference>
<sequence>MWQWLGKVRWLLVVIALLGGKVMAASELDSALARLEQQHHGRLGLAYIDSGSGESYSYRGEERFAFCSTFKAVLAGAVLQRSVSQPGLLDKRVHYAATDLLAYAPITKTHLDKGMRIGELAAAAVQYSDNTAANLLLQEIGGVQALNRFVQGLGDPAFRLDRIEPHLNSAEPGDVRDTTTPLAMAHTLQAMTLGKGLPQAQQAQLVSWLKGNTTGAQRIQAGVPAGWQVGDKTGTGGYGTTNDIAILWPEQGAPKVLAIYFTQPAADAEANRAILAEATRLVLQDKSINKIK</sequence>
<dbReference type="EC" id="3.5.2.6" evidence="3 6"/>
<dbReference type="InterPro" id="IPR045155">
    <property type="entry name" value="Beta-lactam_cat"/>
</dbReference>
<evidence type="ECO:0000259" key="7">
    <source>
        <dbReference type="Pfam" id="PF13354"/>
    </source>
</evidence>
<dbReference type="InterPro" id="IPR023650">
    <property type="entry name" value="Beta-lactam_class-A_AS"/>
</dbReference>
<dbReference type="GO" id="GO:0046677">
    <property type="term" value="P:response to antibiotic"/>
    <property type="evidence" value="ECO:0007669"/>
    <property type="project" value="UniProtKB-UniRule"/>
</dbReference>
<geneLocation type="plasmid" evidence="8">
    <name>pRio-5</name>
</geneLocation>
<dbReference type="Gene3D" id="3.40.710.10">
    <property type="entry name" value="DD-peptidase/beta-lactamase superfamily"/>
    <property type="match status" value="1"/>
</dbReference>
<evidence type="ECO:0000256" key="6">
    <source>
        <dbReference type="RuleBase" id="RU361140"/>
    </source>
</evidence>
<dbReference type="PANTHER" id="PTHR35333:SF3">
    <property type="entry name" value="BETA-LACTAMASE-TYPE TRANSPEPTIDASE FOLD CONTAINING PROTEIN"/>
    <property type="match status" value="1"/>
</dbReference>
<keyword evidence="4 6" id="KW-0378">Hydrolase</keyword>
<dbReference type="EMBL" id="AF234999">
    <property type="protein sequence ID" value="AAF61147.1"/>
    <property type="molecule type" value="Genomic_DNA"/>
</dbReference>
<dbReference type="SMR" id="Q9L6I3"/>
<dbReference type="NCBIfam" id="NF033103">
    <property type="entry name" value="bla_class_A"/>
    <property type="match status" value="1"/>
</dbReference>